<proteinExistence type="predicted"/>
<accession>A0A0E4G0J6</accession>
<dbReference type="AlphaFoldDB" id="A0A0E4G0J6"/>
<organism evidence="1 2">
    <name type="scientific">Bradyrhizobium diazoefficiens</name>
    <dbReference type="NCBI Taxonomy" id="1355477"/>
    <lineage>
        <taxon>Bacteria</taxon>
        <taxon>Pseudomonadati</taxon>
        <taxon>Pseudomonadota</taxon>
        <taxon>Alphaproteobacteria</taxon>
        <taxon>Hyphomicrobiales</taxon>
        <taxon>Nitrobacteraceae</taxon>
        <taxon>Bradyrhizobium</taxon>
    </lineage>
</organism>
<dbReference type="EMBL" id="AP014686">
    <property type="protein sequence ID" value="BAR63366.1"/>
    <property type="molecule type" value="Genomic_DNA"/>
</dbReference>
<gene>
    <name evidence="1" type="ORF">NK6_b_172</name>
</gene>
<reference evidence="1 2" key="1">
    <citation type="submission" date="2014-11" db="EMBL/GenBank/DDBJ databases">
        <title>Symbiosis island explosion on the genome of extra-slow-growing strains of soybean bradyrhizobia with massive insertion sequences.</title>
        <authorList>
            <person name="Iida T."/>
            <person name="Minamisawa K."/>
        </authorList>
    </citation>
    <scope>NUCLEOTIDE SEQUENCE [LARGE SCALE GENOMIC DNA]</scope>
    <source>
        <strain evidence="1 2">NK6</strain>
        <plasmid evidence="2">pNK6b DNA</plasmid>
    </source>
</reference>
<evidence type="ECO:0000313" key="2">
    <source>
        <dbReference type="Proteomes" id="UP000063308"/>
    </source>
</evidence>
<protein>
    <submittedName>
        <fullName evidence="1">Uncharacterized protein</fullName>
    </submittedName>
</protein>
<dbReference type="Proteomes" id="UP000063308">
    <property type="component" value="Plasmid pNK6b"/>
</dbReference>
<evidence type="ECO:0000313" key="1">
    <source>
        <dbReference type="EMBL" id="BAR63366.1"/>
    </source>
</evidence>
<sequence length="116" mass="12675">MNVALNRSAVGSAWLRPEGGSATECAAAALTILRCASRRPTRGLAEQVAGDADYRKTSPFFQVRFKICLHKNLDGLLTGMNFDAYRRVVKIHFVSATILSSDDRVRHFYATSGPAS</sequence>
<name>A0A0E4G0J6_9BRAD</name>
<keyword evidence="1" id="KW-0614">Plasmid</keyword>
<geneLocation type="plasmid" evidence="2">
    <name>pNK6b DNA</name>
</geneLocation>